<evidence type="ECO:0000313" key="2">
    <source>
        <dbReference type="EMBL" id="GAI68667.1"/>
    </source>
</evidence>
<gene>
    <name evidence="2" type="ORF">S12H4_02832</name>
</gene>
<dbReference type="InterPro" id="IPR001296">
    <property type="entry name" value="Glyco_trans_1"/>
</dbReference>
<accession>X1QJK3</accession>
<dbReference type="Pfam" id="PF00534">
    <property type="entry name" value="Glycos_transf_1"/>
    <property type="match status" value="1"/>
</dbReference>
<protein>
    <recommendedName>
        <fullName evidence="1">Glycosyl transferase family 1 domain-containing protein</fullName>
    </recommendedName>
</protein>
<proteinExistence type="predicted"/>
<dbReference type="EMBL" id="BARW01000737">
    <property type="protein sequence ID" value="GAI68667.1"/>
    <property type="molecule type" value="Genomic_DNA"/>
</dbReference>
<sequence length="63" mass="6617">MSRYASLNIDSLGIVLIEAMACGCPVICSDLPGFGSIVNKDCGIIAPKGNIKLVRQAIRIAII</sequence>
<evidence type="ECO:0000259" key="1">
    <source>
        <dbReference type="Pfam" id="PF00534"/>
    </source>
</evidence>
<dbReference type="Gene3D" id="3.40.50.2000">
    <property type="entry name" value="Glycogen Phosphorylase B"/>
    <property type="match status" value="1"/>
</dbReference>
<dbReference type="SUPFAM" id="SSF53756">
    <property type="entry name" value="UDP-Glycosyltransferase/glycogen phosphorylase"/>
    <property type="match status" value="1"/>
</dbReference>
<dbReference type="AlphaFoldDB" id="X1QJK3"/>
<comment type="caution">
    <text evidence="2">The sequence shown here is derived from an EMBL/GenBank/DDBJ whole genome shotgun (WGS) entry which is preliminary data.</text>
</comment>
<organism evidence="2">
    <name type="scientific">marine sediment metagenome</name>
    <dbReference type="NCBI Taxonomy" id="412755"/>
    <lineage>
        <taxon>unclassified sequences</taxon>
        <taxon>metagenomes</taxon>
        <taxon>ecological metagenomes</taxon>
    </lineage>
</organism>
<dbReference type="GO" id="GO:0016757">
    <property type="term" value="F:glycosyltransferase activity"/>
    <property type="evidence" value="ECO:0007669"/>
    <property type="project" value="InterPro"/>
</dbReference>
<reference evidence="2" key="1">
    <citation type="journal article" date="2014" name="Front. Microbiol.">
        <title>High frequency of phylogenetically diverse reductive dehalogenase-homologous genes in deep subseafloor sedimentary metagenomes.</title>
        <authorList>
            <person name="Kawai M."/>
            <person name="Futagami T."/>
            <person name="Toyoda A."/>
            <person name="Takaki Y."/>
            <person name="Nishi S."/>
            <person name="Hori S."/>
            <person name="Arai W."/>
            <person name="Tsubouchi T."/>
            <person name="Morono Y."/>
            <person name="Uchiyama I."/>
            <person name="Ito T."/>
            <person name="Fujiyama A."/>
            <person name="Inagaki F."/>
            <person name="Takami H."/>
        </authorList>
    </citation>
    <scope>NUCLEOTIDE SEQUENCE</scope>
    <source>
        <strain evidence="2">Expedition CK06-06</strain>
    </source>
</reference>
<feature type="domain" description="Glycosyl transferase family 1" evidence="1">
    <location>
        <begin position="8"/>
        <end position="59"/>
    </location>
</feature>
<name>X1QJK3_9ZZZZ</name>